<organism evidence="1">
    <name type="scientific">marine sediment metagenome</name>
    <dbReference type="NCBI Taxonomy" id="412755"/>
    <lineage>
        <taxon>unclassified sequences</taxon>
        <taxon>metagenomes</taxon>
        <taxon>ecological metagenomes</taxon>
    </lineage>
</organism>
<accession>X1CIT9</accession>
<comment type="caution">
    <text evidence="1">The sequence shown here is derived from an EMBL/GenBank/DDBJ whole genome shotgun (WGS) entry which is preliminary data.</text>
</comment>
<dbReference type="EMBL" id="BART01032120">
    <property type="protein sequence ID" value="GAH07587.1"/>
    <property type="molecule type" value="Genomic_DNA"/>
</dbReference>
<evidence type="ECO:0000313" key="1">
    <source>
        <dbReference type="EMBL" id="GAH07587.1"/>
    </source>
</evidence>
<sequence length="60" mass="6614">NVEDVQELIKEKMMHVTRAMMAGDKSGKVRAGKAFDKVMIKGLFARHQGGANVVNSPWCP</sequence>
<protein>
    <submittedName>
        <fullName evidence="1">Uncharacterized protein</fullName>
    </submittedName>
</protein>
<name>X1CIT9_9ZZZZ</name>
<feature type="non-terminal residue" evidence="1">
    <location>
        <position position="1"/>
    </location>
</feature>
<gene>
    <name evidence="1" type="ORF">S01H4_55621</name>
</gene>
<proteinExistence type="predicted"/>
<dbReference type="AlphaFoldDB" id="X1CIT9"/>
<reference evidence="1" key="1">
    <citation type="journal article" date="2014" name="Front. Microbiol.">
        <title>High frequency of phylogenetically diverse reductive dehalogenase-homologous genes in deep subseafloor sedimentary metagenomes.</title>
        <authorList>
            <person name="Kawai M."/>
            <person name="Futagami T."/>
            <person name="Toyoda A."/>
            <person name="Takaki Y."/>
            <person name="Nishi S."/>
            <person name="Hori S."/>
            <person name="Arai W."/>
            <person name="Tsubouchi T."/>
            <person name="Morono Y."/>
            <person name="Uchiyama I."/>
            <person name="Ito T."/>
            <person name="Fujiyama A."/>
            <person name="Inagaki F."/>
            <person name="Takami H."/>
        </authorList>
    </citation>
    <scope>NUCLEOTIDE SEQUENCE</scope>
    <source>
        <strain evidence="1">Expedition CK06-06</strain>
    </source>
</reference>